<keyword evidence="1" id="KW-0472">Membrane</keyword>
<name>A0A0D2ERF4_9EURO</name>
<feature type="transmembrane region" description="Helical" evidence="1">
    <location>
        <begin position="493"/>
        <end position="514"/>
    </location>
</feature>
<feature type="transmembrane region" description="Helical" evidence="1">
    <location>
        <begin position="459"/>
        <end position="481"/>
    </location>
</feature>
<feature type="transmembrane region" description="Helical" evidence="1">
    <location>
        <begin position="526"/>
        <end position="545"/>
    </location>
</feature>
<dbReference type="AlphaFoldDB" id="A0A0D2ERF4"/>
<evidence type="ECO:0000313" key="2">
    <source>
        <dbReference type="EMBL" id="KIW58303.1"/>
    </source>
</evidence>
<organism evidence="2 3">
    <name type="scientific">Exophiala xenobiotica</name>
    <dbReference type="NCBI Taxonomy" id="348802"/>
    <lineage>
        <taxon>Eukaryota</taxon>
        <taxon>Fungi</taxon>
        <taxon>Dikarya</taxon>
        <taxon>Ascomycota</taxon>
        <taxon>Pezizomycotina</taxon>
        <taxon>Eurotiomycetes</taxon>
        <taxon>Chaetothyriomycetidae</taxon>
        <taxon>Chaetothyriales</taxon>
        <taxon>Herpotrichiellaceae</taxon>
        <taxon>Exophiala</taxon>
    </lineage>
</organism>
<dbReference type="RefSeq" id="XP_013318887.1">
    <property type="nucleotide sequence ID" value="XM_013463433.1"/>
</dbReference>
<dbReference type="PANTHER" id="PTHR42044:SF2">
    <property type="entry name" value="DUF676 DOMAIN-CONTAINING PROTEIN"/>
    <property type="match status" value="1"/>
</dbReference>
<dbReference type="Proteomes" id="UP000054342">
    <property type="component" value="Unassembled WGS sequence"/>
</dbReference>
<proteinExistence type="predicted"/>
<reference evidence="2 3" key="1">
    <citation type="submission" date="2015-01" db="EMBL/GenBank/DDBJ databases">
        <title>The Genome Sequence of Exophiala xenobiotica CBS118157.</title>
        <authorList>
            <consortium name="The Broad Institute Genomics Platform"/>
            <person name="Cuomo C."/>
            <person name="de Hoog S."/>
            <person name="Gorbushina A."/>
            <person name="Stielow B."/>
            <person name="Teixiera M."/>
            <person name="Abouelleil A."/>
            <person name="Chapman S.B."/>
            <person name="Priest M."/>
            <person name="Young S.K."/>
            <person name="Wortman J."/>
            <person name="Nusbaum C."/>
            <person name="Birren B."/>
        </authorList>
    </citation>
    <scope>NUCLEOTIDE SEQUENCE [LARGE SCALE GENOMIC DNA]</scope>
    <source>
        <strain evidence="2 3">CBS 118157</strain>
    </source>
</reference>
<evidence type="ECO:0000256" key="1">
    <source>
        <dbReference type="SAM" id="Phobius"/>
    </source>
</evidence>
<dbReference type="Gene3D" id="3.40.50.1460">
    <property type="match status" value="1"/>
</dbReference>
<sequence length="911" mass="103000">MASASVADLLDRTYQDGPIGEHSLRMDVGIQVDLSSQSFKGRPVKIELLPPNRRLQTLQELGRELTQAAPRILYERRTDYHSVKVLSVFWELGEYPEMEENARSMLTIFREAYNFDSELVPLSSEQGDVSLLAKLGQAMLQLSKAHEQNLLIFYYCGHGVWDSNGKTWLKPHMDATVALEWDRFQSILQLCDCDLLLLFDCCHATAMIKERMKWKRRCEIFGATNPFDEALADTDKSFTVALRSELGKFSKTGISVDRLRWLLTNKDTVKGYRMERQPDYRLHSDSERYPSSIYLQPYHELVPDSSSDTGGTLQRSLDALNAMTDAVMLFAVKLDSTTGPPRLMEWKNMIKAAPHDVSSVEASAITIDQYRALLPLAQVHGVFAGSSVLIMSLPIWFWDHLAPNPSYKEIGIIRSDNLWMAESQGSEVMLAMEKTPRRSMRPAPYATDPILSMMKDLTLFIQLAFTWPVAAGLPGIILPLVRTRSGFLDELALTIANLWAVLLNVFLFIVQNAFLISLTLLALPGIPVFFFLLYTIGFIVGNHLLTSLLNGPSKGLFQSNPACVENWGVHEHEKWVFMNGSTIGDHWLQSNLDRLAMTFRRPVFGIHNQTRGIIFDMLEGIVQRNLGFATTDVRTAYGALAEMIADHNITKVILVLHGQGCIKGGIVLDWLYATLPVEQLRKLELYTFGNAGNHWSAPTILSESTSKRGQAATTWSNDGGGNNSPEQRIVQHIEHYANEGDFVARFGILHFRPDRELLPTSTRRAGNEATTYKAQLSKIIRFIPTVIASIWTAHETLVKDSEEEEENLFYGRLFKRVGSGHLFNQHYLDHFFELEDLDMNDPSKGRVKDYQNNYMNAEVDMDVFNKWNTVQAVAVAKSQTQNVTERAGAGKKRIKDLCRLWAYRNGMSPLE</sequence>
<gene>
    <name evidence="2" type="ORF">PV05_02833</name>
</gene>
<dbReference type="STRING" id="348802.A0A0D2ERF4"/>
<accession>A0A0D2ERF4</accession>
<dbReference type="EMBL" id="KN847318">
    <property type="protein sequence ID" value="KIW58303.1"/>
    <property type="molecule type" value="Genomic_DNA"/>
</dbReference>
<feature type="transmembrane region" description="Helical" evidence="1">
    <location>
        <begin position="379"/>
        <end position="398"/>
    </location>
</feature>
<protein>
    <submittedName>
        <fullName evidence="2">Uncharacterized protein</fullName>
    </submittedName>
</protein>
<keyword evidence="3" id="KW-1185">Reference proteome</keyword>
<dbReference type="GeneID" id="25324741"/>
<keyword evidence="1" id="KW-0812">Transmembrane</keyword>
<dbReference type="OrthoDB" id="202545at2759"/>
<dbReference type="PANTHER" id="PTHR42044">
    <property type="entry name" value="DUF676 DOMAIN-CONTAINING PROTEIN-RELATED"/>
    <property type="match status" value="1"/>
</dbReference>
<evidence type="ECO:0000313" key="3">
    <source>
        <dbReference type="Proteomes" id="UP000054342"/>
    </source>
</evidence>
<keyword evidence="1" id="KW-1133">Transmembrane helix</keyword>
<dbReference type="HOGENOM" id="CLU_319112_0_0_1"/>